<reference evidence="3 4" key="1">
    <citation type="submission" date="2019-06" db="EMBL/GenBank/DDBJ databases">
        <title>Paenimaribius caenipelagi gen. nov., sp. nov., isolated from a tidal flat.</title>
        <authorList>
            <person name="Yoon J.-H."/>
        </authorList>
    </citation>
    <scope>NUCLEOTIDE SEQUENCE [LARGE SCALE GENOMIC DNA]</scope>
    <source>
        <strain evidence="3 4">JBTF-M29</strain>
    </source>
</reference>
<evidence type="ECO:0000256" key="1">
    <source>
        <dbReference type="ARBA" id="ARBA00008791"/>
    </source>
</evidence>
<dbReference type="PRINTS" id="PR01438">
    <property type="entry name" value="UNVRSLSTRESS"/>
</dbReference>
<dbReference type="AlphaFoldDB" id="A0A547PTE8"/>
<dbReference type="CDD" id="cd00293">
    <property type="entry name" value="USP-like"/>
    <property type="match status" value="1"/>
</dbReference>
<dbReference type="Gene3D" id="3.40.50.12370">
    <property type="match status" value="1"/>
</dbReference>
<proteinExistence type="inferred from homology"/>
<gene>
    <name evidence="3" type="ORF">FEV53_13105</name>
</gene>
<dbReference type="EMBL" id="VFSV01000024">
    <property type="protein sequence ID" value="TRD17371.1"/>
    <property type="molecule type" value="Genomic_DNA"/>
</dbReference>
<dbReference type="OrthoDB" id="9804721at2"/>
<accession>A0A547PTE8</accession>
<evidence type="ECO:0000313" key="4">
    <source>
        <dbReference type="Proteomes" id="UP000318590"/>
    </source>
</evidence>
<dbReference type="PANTHER" id="PTHR46268">
    <property type="entry name" value="STRESS RESPONSE PROTEIN NHAX"/>
    <property type="match status" value="1"/>
</dbReference>
<sequence length="269" mass="29043">MAYKTVAAIAGLGSLDALDAAMDFCARHEAHLHVLCVSPSYIESSAMMATDYVAAAPVMVEAALHDAEEIERKTREKLKTHPYPCTVDSRRDLAVNRSLSVLRAMRFADVAFLPRPVGDSAAQIGPVVEEVLRHTRIPVIIAPEGKVVEAKRIMIAWDGGEVALAAVRAAMPLLKRAETVEIATVDPDDETEGHDLAVMLDRHGIAAAVTELKGTKKTAGQVLRTHAFESDVDLVVQGAYSHNRLRDMLLGGVTKHMLGDTTVPVLLAR</sequence>
<protein>
    <submittedName>
        <fullName evidence="3">Universal stress protein</fullName>
    </submittedName>
</protein>
<dbReference type="InterPro" id="IPR006015">
    <property type="entry name" value="Universal_stress_UspA"/>
</dbReference>
<dbReference type="RefSeq" id="WP_142835275.1">
    <property type="nucleotide sequence ID" value="NZ_VFSV01000024.1"/>
</dbReference>
<comment type="caution">
    <text evidence="3">The sequence shown here is derived from an EMBL/GenBank/DDBJ whole genome shotgun (WGS) entry which is preliminary data.</text>
</comment>
<evidence type="ECO:0000259" key="2">
    <source>
        <dbReference type="Pfam" id="PF00582"/>
    </source>
</evidence>
<feature type="domain" description="UspA" evidence="2">
    <location>
        <begin position="151"/>
        <end position="269"/>
    </location>
</feature>
<keyword evidence="4" id="KW-1185">Reference proteome</keyword>
<evidence type="ECO:0000313" key="3">
    <source>
        <dbReference type="EMBL" id="TRD17371.1"/>
    </source>
</evidence>
<dbReference type="Pfam" id="PF00582">
    <property type="entry name" value="Usp"/>
    <property type="match status" value="1"/>
</dbReference>
<comment type="similarity">
    <text evidence="1">Belongs to the universal stress protein A family.</text>
</comment>
<organism evidence="3 4">
    <name type="scientific">Palleronia caenipelagi</name>
    <dbReference type="NCBI Taxonomy" id="2489174"/>
    <lineage>
        <taxon>Bacteria</taxon>
        <taxon>Pseudomonadati</taxon>
        <taxon>Pseudomonadota</taxon>
        <taxon>Alphaproteobacteria</taxon>
        <taxon>Rhodobacterales</taxon>
        <taxon>Roseobacteraceae</taxon>
        <taxon>Palleronia</taxon>
    </lineage>
</organism>
<dbReference type="InterPro" id="IPR006016">
    <property type="entry name" value="UspA"/>
</dbReference>
<name>A0A547PTE8_9RHOB</name>
<dbReference type="PANTHER" id="PTHR46268:SF15">
    <property type="entry name" value="UNIVERSAL STRESS PROTEIN HP_0031"/>
    <property type="match status" value="1"/>
</dbReference>
<dbReference type="SUPFAM" id="SSF52402">
    <property type="entry name" value="Adenine nucleotide alpha hydrolases-like"/>
    <property type="match status" value="2"/>
</dbReference>
<dbReference type="Proteomes" id="UP000318590">
    <property type="component" value="Unassembled WGS sequence"/>
</dbReference>